<keyword evidence="2" id="KW-0472">Membrane</keyword>
<evidence type="ECO:0000256" key="2">
    <source>
        <dbReference type="SAM" id="Phobius"/>
    </source>
</evidence>
<feature type="transmembrane region" description="Helical" evidence="2">
    <location>
        <begin position="91"/>
        <end position="112"/>
    </location>
</feature>
<evidence type="ECO:0000256" key="1">
    <source>
        <dbReference type="SAM" id="MobiDB-lite"/>
    </source>
</evidence>
<feature type="transmembrane region" description="Helical" evidence="2">
    <location>
        <begin position="118"/>
        <end position="137"/>
    </location>
</feature>
<organism evidence="3 4">
    <name type="scientific">Isosphaera pallida (strain ATCC 43644 / DSM 9630 / IS1B)</name>
    <dbReference type="NCBI Taxonomy" id="575540"/>
    <lineage>
        <taxon>Bacteria</taxon>
        <taxon>Pseudomonadati</taxon>
        <taxon>Planctomycetota</taxon>
        <taxon>Planctomycetia</taxon>
        <taxon>Isosphaerales</taxon>
        <taxon>Isosphaeraceae</taxon>
        <taxon>Isosphaera</taxon>
    </lineage>
</organism>
<keyword evidence="2" id="KW-1133">Transmembrane helix</keyword>
<reference evidence="3 4" key="2">
    <citation type="journal article" date="2011" name="Stand. Genomic Sci.">
        <title>Complete genome sequence of Isosphaera pallida type strain (IS1B).</title>
        <authorList>
            <consortium name="US DOE Joint Genome Institute (JGI-PGF)"/>
            <person name="Goker M."/>
            <person name="Cleland D."/>
            <person name="Saunders E."/>
            <person name="Lapidus A."/>
            <person name="Nolan M."/>
            <person name="Lucas S."/>
            <person name="Hammon N."/>
            <person name="Deshpande S."/>
            <person name="Cheng J.F."/>
            <person name="Tapia R."/>
            <person name="Han C."/>
            <person name="Goodwin L."/>
            <person name="Pitluck S."/>
            <person name="Liolios K."/>
            <person name="Pagani I."/>
            <person name="Ivanova N."/>
            <person name="Mavromatis K."/>
            <person name="Pati A."/>
            <person name="Chen A."/>
            <person name="Palaniappan K."/>
            <person name="Land M."/>
            <person name="Hauser L."/>
            <person name="Chang Y.J."/>
            <person name="Jeffries C.D."/>
            <person name="Detter J.C."/>
            <person name="Beck B."/>
            <person name="Woyke T."/>
            <person name="Bristow J."/>
            <person name="Eisen J.A."/>
            <person name="Markowitz V."/>
            <person name="Hugenholtz P."/>
            <person name="Kyrpides N.C."/>
            <person name="Klenk H.P."/>
        </authorList>
    </citation>
    <scope>NUCLEOTIDE SEQUENCE [LARGE SCALE GENOMIC DNA]</scope>
    <source>
        <strain evidence="4">ATCC 43644 / DSM 9630 / IS1B</strain>
    </source>
</reference>
<proteinExistence type="predicted"/>
<dbReference type="AlphaFoldDB" id="E8R4I1"/>
<feature type="transmembrane region" description="Helical" evidence="2">
    <location>
        <begin position="346"/>
        <end position="364"/>
    </location>
</feature>
<dbReference type="KEGG" id="ipa:Isop_3213"/>
<gene>
    <name evidence="3" type="ordered locus">Isop_3213</name>
</gene>
<feature type="region of interest" description="Disordered" evidence="1">
    <location>
        <begin position="556"/>
        <end position="575"/>
    </location>
</feature>
<dbReference type="EMBL" id="CP002353">
    <property type="protein sequence ID" value="ADV63776.1"/>
    <property type="molecule type" value="Genomic_DNA"/>
</dbReference>
<accession>E8R4I1</accession>
<sequence>MENASHRESALNATQTAWTSPLLWFLMILAAVQFGGWALLLFRMGLHMDVVAIATQPAAILLETGRLDDYNLVFPFQIVRDFPEGWNGEPLPYWMVYTAPAFYFAPFVAIWGSNDVTAFWVGQTLLLAFLLASLLLLYRYQNSLAFNLTVLVLILSGAFKDSYLTAATNLPAMIMMVWTWRYRRTLLNQPLRFGLLLGLAHEFRPPDTLIWLIALVPAMLDRSPFQLRVLWRLLLLVAAMLAVVVAFRVLSFELGMIDQKRDYLFVNLFESFNKPVHPAPDTLFHPATLDFLFQKHLELIRSWIMEGQHVLFNRLDIQILALWAAISLWSAATSTSPRASRVGRDALTLMLFTVGIVLVAQTGINLSRYYDSVAIALALFLLEWGVRPSRCHNPNAARMLWRLAALLLVFVVISTGFLLVRAWTTTREFELRKSGRHLAAILPPETRVLVTHWERWLAYAGGKTAVFWYWGERIPPKLQQVYRPQAYIQILPEATKKVNPKFIAKHLPREISGLKLVPGFPLTRTHPIALYVDDHLAARIANSPYASWINPDQTKAEVNSQADSVNAPRPTSTNP</sequence>
<feature type="transmembrane region" description="Helical" evidence="2">
    <location>
        <begin position="317"/>
        <end position="334"/>
    </location>
</feature>
<dbReference type="InParanoid" id="E8R4I1"/>
<evidence type="ECO:0000313" key="4">
    <source>
        <dbReference type="Proteomes" id="UP000008631"/>
    </source>
</evidence>
<feature type="transmembrane region" description="Helical" evidence="2">
    <location>
        <begin position="399"/>
        <end position="423"/>
    </location>
</feature>
<dbReference type="HOGENOM" id="CLU_467545_0_0_0"/>
<keyword evidence="4" id="KW-1185">Reference proteome</keyword>
<reference key="1">
    <citation type="submission" date="2010-11" db="EMBL/GenBank/DDBJ databases">
        <title>The complete sequence of chromosome of Isophaera pallida ATCC 43644.</title>
        <authorList>
            <consortium name="US DOE Joint Genome Institute (JGI-PGF)"/>
            <person name="Lucas S."/>
            <person name="Copeland A."/>
            <person name="Lapidus A."/>
            <person name="Bruce D."/>
            <person name="Goodwin L."/>
            <person name="Pitluck S."/>
            <person name="Kyrpides N."/>
            <person name="Mavromatis K."/>
            <person name="Pagani I."/>
            <person name="Ivanova N."/>
            <person name="Saunders E."/>
            <person name="Brettin T."/>
            <person name="Detter J.C."/>
            <person name="Han C."/>
            <person name="Tapia R."/>
            <person name="Land M."/>
            <person name="Hauser L."/>
            <person name="Markowitz V."/>
            <person name="Cheng J.-F."/>
            <person name="Hugenholtz P."/>
            <person name="Woyke T."/>
            <person name="Wu D."/>
            <person name="Eisen J.A."/>
        </authorList>
    </citation>
    <scope>NUCLEOTIDE SEQUENCE</scope>
    <source>
        <strain>ATCC 43644</strain>
    </source>
</reference>
<evidence type="ECO:0000313" key="3">
    <source>
        <dbReference type="EMBL" id="ADV63776.1"/>
    </source>
</evidence>
<dbReference type="Proteomes" id="UP000008631">
    <property type="component" value="Chromosome"/>
</dbReference>
<name>E8R4I1_ISOPI</name>
<feature type="transmembrane region" description="Helical" evidence="2">
    <location>
        <begin position="22"/>
        <end position="42"/>
    </location>
</feature>
<feature type="transmembrane region" description="Helical" evidence="2">
    <location>
        <begin position="144"/>
        <end position="160"/>
    </location>
</feature>
<feature type="transmembrane region" description="Helical" evidence="2">
    <location>
        <begin position="229"/>
        <end position="250"/>
    </location>
</feature>
<keyword evidence="2" id="KW-0812">Transmembrane</keyword>
<protein>
    <submittedName>
        <fullName evidence="3">Uncharacterized protein</fullName>
    </submittedName>
</protein>